<keyword evidence="8 9" id="KW-0408">Iron</keyword>
<dbReference type="PROSITE" id="PS51007">
    <property type="entry name" value="CYTC"/>
    <property type="match status" value="1"/>
</dbReference>
<keyword evidence="4 11" id="KW-0813">Transport</keyword>
<evidence type="ECO:0000256" key="10">
    <source>
        <dbReference type="RuleBase" id="RU004426"/>
    </source>
</evidence>
<accession>A0ABN7STH7</accession>
<evidence type="ECO:0000313" key="13">
    <source>
        <dbReference type="EMBL" id="CAG5107373.1"/>
    </source>
</evidence>
<keyword evidence="11" id="KW-0679">Respiratory chain</keyword>
<comment type="function">
    <text evidence="1 11">Electron carrier protein. The oxidized form of the cytochrome c heme group can accept an electron from the heme group of the cytochrome c1 subunit of cytochrome reductase. Cytochrome c then transfers this electron to the cytochrome oxidase complex, the final protein carrier in the mitochondrial electron-transport chain.</text>
</comment>
<evidence type="ECO:0000256" key="2">
    <source>
        <dbReference type="ARBA" id="ARBA00004569"/>
    </source>
</evidence>
<comment type="subcellular location">
    <subcellularLocation>
        <location evidence="2">Mitochondrion intermembrane space</location>
    </subcellularLocation>
</comment>
<comment type="PTM">
    <text evidence="11">Binds 1 heme group per subunit.</text>
</comment>
<dbReference type="InterPro" id="IPR002327">
    <property type="entry name" value="Cyt_c_1A/1B"/>
</dbReference>
<dbReference type="Proteomes" id="UP001158576">
    <property type="component" value="Chromosome 1"/>
</dbReference>
<dbReference type="InterPro" id="IPR009056">
    <property type="entry name" value="Cyt_c-like_dom"/>
</dbReference>
<evidence type="ECO:0000256" key="6">
    <source>
        <dbReference type="ARBA" id="ARBA00022723"/>
    </source>
</evidence>
<keyword evidence="11" id="KW-0496">Mitochondrion</keyword>
<dbReference type="SUPFAM" id="SSF46626">
    <property type="entry name" value="Cytochrome c"/>
    <property type="match status" value="1"/>
</dbReference>
<reference evidence="13 14" key="1">
    <citation type="submission" date="2021-04" db="EMBL/GenBank/DDBJ databases">
        <authorList>
            <person name="Bliznina A."/>
        </authorList>
    </citation>
    <scope>NUCLEOTIDE SEQUENCE [LARGE SCALE GENOMIC DNA]</scope>
</reference>
<evidence type="ECO:0000256" key="4">
    <source>
        <dbReference type="ARBA" id="ARBA00022448"/>
    </source>
</evidence>
<keyword evidence="6 9" id="KW-0479">Metal-binding</keyword>
<evidence type="ECO:0000256" key="11">
    <source>
        <dbReference type="RuleBase" id="RU004427"/>
    </source>
</evidence>
<proteinExistence type="inferred from homology"/>
<evidence type="ECO:0000256" key="1">
    <source>
        <dbReference type="ARBA" id="ARBA00002555"/>
    </source>
</evidence>
<keyword evidence="7 11" id="KW-0249">Electron transport</keyword>
<feature type="domain" description="Cytochrome c" evidence="12">
    <location>
        <begin position="1"/>
        <end position="101"/>
    </location>
</feature>
<keyword evidence="5 9" id="KW-0349">Heme</keyword>
<dbReference type="PRINTS" id="PR00604">
    <property type="entry name" value="CYTCHRMECIAB"/>
</dbReference>
<dbReference type="PANTHER" id="PTHR11961">
    <property type="entry name" value="CYTOCHROME C"/>
    <property type="match status" value="1"/>
</dbReference>
<comment type="similarity">
    <text evidence="3 10">Belongs to the cytochrome c family.</text>
</comment>
<dbReference type="InterPro" id="IPR036909">
    <property type="entry name" value="Cyt_c-like_dom_sf"/>
</dbReference>
<evidence type="ECO:0000256" key="7">
    <source>
        <dbReference type="ARBA" id="ARBA00022982"/>
    </source>
</evidence>
<gene>
    <name evidence="13" type="ORF">OKIOD_LOCUS12053</name>
</gene>
<evidence type="ECO:0000259" key="12">
    <source>
        <dbReference type="PROSITE" id="PS51007"/>
    </source>
</evidence>
<organism evidence="13 14">
    <name type="scientific">Oikopleura dioica</name>
    <name type="common">Tunicate</name>
    <dbReference type="NCBI Taxonomy" id="34765"/>
    <lineage>
        <taxon>Eukaryota</taxon>
        <taxon>Metazoa</taxon>
        <taxon>Chordata</taxon>
        <taxon>Tunicata</taxon>
        <taxon>Appendicularia</taxon>
        <taxon>Copelata</taxon>
        <taxon>Oikopleuridae</taxon>
        <taxon>Oikopleura</taxon>
    </lineage>
</organism>
<evidence type="ECO:0000313" key="14">
    <source>
        <dbReference type="Proteomes" id="UP001158576"/>
    </source>
</evidence>
<evidence type="ECO:0000256" key="9">
    <source>
        <dbReference type="PROSITE-ProRule" id="PRU00433"/>
    </source>
</evidence>
<keyword evidence="14" id="KW-1185">Reference proteome</keyword>
<dbReference type="EMBL" id="OU015566">
    <property type="protein sequence ID" value="CAG5107373.1"/>
    <property type="molecule type" value="Genomic_DNA"/>
</dbReference>
<name>A0ABN7STH7_OIKDI</name>
<protein>
    <submittedName>
        <fullName evidence="13">Oidioi.mRNA.OKI2018_I69.chr1.g3288.t1.cds</fullName>
    </submittedName>
</protein>
<dbReference type="Pfam" id="PF00034">
    <property type="entry name" value="Cytochrom_C"/>
    <property type="match status" value="1"/>
</dbReference>
<evidence type="ECO:0000256" key="5">
    <source>
        <dbReference type="ARBA" id="ARBA00022617"/>
    </source>
</evidence>
<evidence type="ECO:0000256" key="3">
    <source>
        <dbReference type="ARBA" id="ARBA00006488"/>
    </source>
</evidence>
<sequence>MSEAKGKKLFVQKCKQCHSYEAGGKHGQGPALAGFYGKPAAQTSFNYSDAIKSSGIVWDESSLEQWLTNPKKFVPGTKMVFAGLKKKGDRANLIAFLSNNCS</sequence>
<dbReference type="Gene3D" id="1.10.760.10">
    <property type="entry name" value="Cytochrome c-like domain"/>
    <property type="match status" value="1"/>
</dbReference>
<evidence type="ECO:0000256" key="8">
    <source>
        <dbReference type="ARBA" id="ARBA00023004"/>
    </source>
</evidence>